<accession>A0A511X7F9</accession>
<organism evidence="3 4">
    <name type="scientific">Acetobacter nitrogenifigens DSM 23921 = NBRC 105050</name>
    <dbReference type="NCBI Taxonomy" id="1120919"/>
    <lineage>
        <taxon>Bacteria</taxon>
        <taxon>Pseudomonadati</taxon>
        <taxon>Pseudomonadota</taxon>
        <taxon>Alphaproteobacteria</taxon>
        <taxon>Acetobacterales</taxon>
        <taxon>Acetobacteraceae</taxon>
        <taxon>Acetobacter</taxon>
    </lineage>
</organism>
<dbReference type="AlphaFoldDB" id="A0A511X7F9"/>
<dbReference type="RefSeq" id="WP_026396943.1">
    <property type="nucleotide sequence ID" value="NZ_AUBI01000002.1"/>
</dbReference>
<dbReference type="EMBL" id="BJYF01000003">
    <property type="protein sequence ID" value="GEN58872.1"/>
    <property type="molecule type" value="Genomic_DNA"/>
</dbReference>
<evidence type="ECO:0000256" key="1">
    <source>
        <dbReference type="SAM" id="Phobius"/>
    </source>
</evidence>
<sequence length="202" mass="20986">MMTTLVISEALLMVAVVVLAVIVFAMARQIGVLHERLAPIGAQTAAPALSVGQAIPRISMTTLAGTAFPIGEPLKANAVRMVLFVAPDCPICKRVIPAANDVAASSPGVELVLVGDGALPELQSMRERLDLGGVPFVTGPELALVLQVARLPTLVLLDERGVLRAREIVNTRGQIEAMIAAVRGGESSAAVNGSEKELLNAV</sequence>
<dbReference type="SUPFAM" id="SSF52833">
    <property type="entry name" value="Thioredoxin-like"/>
    <property type="match status" value="1"/>
</dbReference>
<name>A0A511X7F9_9PROT</name>
<keyword evidence="1" id="KW-0472">Membrane</keyword>
<dbReference type="InterPro" id="IPR013766">
    <property type="entry name" value="Thioredoxin_domain"/>
</dbReference>
<reference evidence="3 4" key="1">
    <citation type="submission" date="2019-07" db="EMBL/GenBank/DDBJ databases">
        <title>Whole genome shotgun sequence of Acetobacter nitrogenifigens NBRC 105050.</title>
        <authorList>
            <person name="Hosoyama A."/>
            <person name="Uohara A."/>
            <person name="Ohji S."/>
            <person name="Ichikawa N."/>
        </authorList>
    </citation>
    <scope>NUCLEOTIDE SEQUENCE [LARGE SCALE GENOMIC DNA]</scope>
    <source>
        <strain evidence="3 4">NBRC 105050</strain>
    </source>
</reference>
<gene>
    <name evidence="3" type="ORF">ANI02nite_07560</name>
</gene>
<feature type="domain" description="Thioredoxin" evidence="2">
    <location>
        <begin position="49"/>
        <end position="202"/>
    </location>
</feature>
<comment type="caution">
    <text evidence="3">The sequence shown here is derived from an EMBL/GenBank/DDBJ whole genome shotgun (WGS) entry which is preliminary data.</text>
</comment>
<dbReference type="Proteomes" id="UP000321635">
    <property type="component" value="Unassembled WGS sequence"/>
</dbReference>
<evidence type="ECO:0000313" key="3">
    <source>
        <dbReference type="EMBL" id="GEN58872.1"/>
    </source>
</evidence>
<dbReference type="PROSITE" id="PS51352">
    <property type="entry name" value="THIOREDOXIN_2"/>
    <property type="match status" value="1"/>
</dbReference>
<evidence type="ECO:0000259" key="2">
    <source>
        <dbReference type="PROSITE" id="PS51352"/>
    </source>
</evidence>
<dbReference type="STRING" id="1120919.GCA_000429165_00779"/>
<evidence type="ECO:0000313" key="4">
    <source>
        <dbReference type="Proteomes" id="UP000321635"/>
    </source>
</evidence>
<keyword evidence="1" id="KW-1133">Transmembrane helix</keyword>
<keyword evidence="4" id="KW-1185">Reference proteome</keyword>
<dbReference type="Gene3D" id="3.40.30.10">
    <property type="entry name" value="Glutaredoxin"/>
    <property type="match status" value="1"/>
</dbReference>
<protein>
    <recommendedName>
        <fullName evidence="2">Thioredoxin domain-containing protein</fullName>
    </recommendedName>
</protein>
<proteinExistence type="predicted"/>
<feature type="transmembrane region" description="Helical" evidence="1">
    <location>
        <begin position="6"/>
        <end position="27"/>
    </location>
</feature>
<dbReference type="InterPro" id="IPR036249">
    <property type="entry name" value="Thioredoxin-like_sf"/>
</dbReference>
<keyword evidence="1" id="KW-0812">Transmembrane</keyword>